<keyword evidence="13" id="KW-0812">Transmembrane</keyword>
<feature type="region of interest" description="Disordered" evidence="12">
    <location>
        <begin position="249"/>
        <end position="314"/>
    </location>
</feature>
<dbReference type="PANTHER" id="PTHR11733:SF238">
    <property type="entry name" value="FI07649P-RELATED"/>
    <property type="match status" value="1"/>
</dbReference>
<feature type="compositionally biased region" description="Low complexity" evidence="12">
    <location>
        <begin position="258"/>
        <end position="268"/>
    </location>
</feature>
<dbReference type="InterPro" id="IPR008753">
    <property type="entry name" value="Peptidase_M13_N"/>
</dbReference>
<dbReference type="InterPro" id="IPR018497">
    <property type="entry name" value="Peptidase_M13_C"/>
</dbReference>
<dbReference type="FunFam" id="3.40.390.10:FF:000076">
    <property type="entry name" value="membrane metallo-endopeptidase-like 1"/>
    <property type="match status" value="1"/>
</dbReference>
<dbReference type="GeneID" id="107268637"/>
<dbReference type="PROSITE" id="PS51885">
    <property type="entry name" value="NEPRILYSIN"/>
    <property type="match status" value="1"/>
</dbReference>
<evidence type="ECO:0000313" key="17">
    <source>
        <dbReference type="RefSeq" id="XP_015597113.1"/>
    </source>
</evidence>
<dbReference type="Pfam" id="PF01431">
    <property type="entry name" value="Peptidase_M13"/>
    <property type="match status" value="1"/>
</dbReference>
<evidence type="ECO:0000256" key="7">
    <source>
        <dbReference type="ARBA" id="ARBA00022833"/>
    </source>
</evidence>
<evidence type="ECO:0000256" key="10">
    <source>
        <dbReference type="ARBA" id="ARBA00023157"/>
    </source>
</evidence>
<keyword evidence="11" id="KW-0325">Glycoprotein</keyword>
<proteinExistence type="inferred from homology"/>
<dbReference type="GO" id="GO:0046872">
    <property type="term" value="F:metal ion binding"/>
    <property type="evidence" value="ECO:0007669"/>
    <property type="project" value="UniProtKB-KW"/>
</dbReference>
<dbReference type="Gene3D" id="3.40.390.10">
    <property type="entry name" value="Collagenase (Catalytic Domain)"/>
    <property type="match status" value="1"/>
</dbReference>
<protein>
    <submittedName>
        <fullName evidence="17">Neprilysin-4</fullName>
    </submittedName>
</protein>
<dbReference type="Gene3D" id="1.10.1380.10">
    <property type="entry name" value="Neutral endopeptidase , domain2"/>
    <property type="match status" value="1"/>
</dbReference>
<comment type="subcellular location">
    <subcellularLocation>
        <location evidence="2">Cell membrane</location>
        <topology evidence="2">Single-pass type II membrane protein</topology>
    </subcellularLocation>
</comment>
<dbReference type="KEGG" id="ccin:107268637"/>
<evidence type="ECO:0000256" key="12">
    <source>
        <dbReference type="SAM" id="MobiDB-lite"/>
    </source>
</evidence>
<dbReference type="AlphaFoldDB" id="A0AAJ7BXY4"/>
<evidence type="ECO:0000259" key="14">
    <source>
        <dbReference type="Pfam" id="PF01431"/>
    </source>
</evidence>
<dbReference type="RefSeq" id="XP_015597113.1">
    <property type="nucleotide sequence ID" value="XM_015741627.2"/>
</dbReference>
<evidence type="ECO:0000256" key="6">
    <source>
        <dbReference type="ARBA" id="ARBA00022801"/>
    </source>
</evidence>
<dbReference type="SUPFAM" id="SSF55486">
    <property type="entry name" value="Metalloproteases ('zincins'), catalytic domain"/>
    <property type="match status" value="1"/>
</dbReference>
<keyword evidence="16" id="KW-1185">Reference proteome</keyword>
<dbReference type="InterPro" id="IPR024079">
    <property type="entry name" value="MetalloPept_cat_dom_sf"/>
</dbReference>
<sequence>MSRTDQSVRFNDEEYYTGGLCPSCRLAVNKESGRLKWCMGGNDSWRARIKLMLLIPVLLLPITIIFIAISKSTVVGTISHPKPQVLESARLNIVAEESFLPTVRDDLEESETEDRELLQEVKTSFVPVDEFPSLPPPHSRRKRDASKKWNVYPGNVTRDLIIWGFPANESTYREFEFEENLLPNIFMKIWKRTNQTARGLRTSRISRDDPSELQILPREDQDAEQETGKPIANLEELQVNYSVEEAEAYDNGEIDQNDYSQDSEQSYSKSEESENPRLPWRLSDTLDKDKQEEGQSQSEVDDAEQSRPSIDDETWLAIDDEVTDITSDFHAFWKGEGNIKSIREAQAKVMLKYMDRTADPCQDFYQYACGNWAKRNPIPKDKAGYDTFEMLRESLDSVLKELLEEPILQSAKANPDDATVKAKHLFKSCMNYEVLEQRMEKPLVELLEELGGWPILRPNWNSEKFDWLLLAAQLRLYNNDILISEWVGPDIKNSDQYVIQFDQTSLGLPTRDYFLQPSNFIYLEAYKNYLIKIATLLGAPTENATIHADELIEFETKLAKITSSPNERRNVSELYQRMTIGELRTVIPQIDWHRYLTIVLARPANISEPVVVFALQYIQDLVNLLSRTPPRIIANYLLWRFVRHRVNNLDDRFQEAKQKFYFILFGREQAPSRWKNCIAQVNSNMGMAVGSMFVRKYFDENSKNDTLSMTREIQQSFLELLNKTCWIDNETKHLAGEKVDAMLLRIGYPDFIREPRLLDERYKDVIIRPDKYFENTLNILQHLTRVEQDRLGSPVNKTLWNTAPAVVNAYYSRNKNQIMFPAGILQPPFYHRFFPRSLNYGGIGVVIGHEITHGFDDKGRLFDKDGNLHRWWKDEAIAGFHQRAQCLIDQYSRYTVNEVGMQIDGINTQGENIADNGGIKQAFRAYEKWLSGNGNANETLPGIDANGKQLFFLNFAQVWCGSMRPEATRNKLKTAVHSPGKFRVIGTLSNSKDFAQVFDCPIGSPMNPEKKCLVW</sequence>
<feature type="domain" description="Peptidase M13 N-terminal" evidence="15">
    <location>
        <begin position="360"/>
        <end position="749"/>
    </location>
</feature>
<reference evidence="17" key="1">
    <citation type="submission" date="2025-08" db="UniProtKB">
        <authorList>
            <consortium name="RefSeq"/>
        </authorList>
    </citation>
    <scope>IDENTIFICATION</scope>
</reference>
<evidence type="ECO:0000256" key="8">
    <source>
        <dbReference type="ARBA" id="ARBA00022968"/>
    </source>
</evidence>
<evidence type="ECO:0000256" key="2">
    <source>
        <dbReference type="ARBA" id="ARBA00004401"/>
    </source>
</evidence>
<keyword evidence="5" id="KW-0479">Metal-binding</keyword>
<evidence type="ECO:0000256" key="4">
    <source>
        <dbReference type="ARBA" id="ARBA00022670"/>
    </source>
</evidence>
<keyword evidence="9" id="KW-0482">Metalloprotease</keyword>
<dbReference type="Pfam" id="PF05649">
    <property type="entry name" value="Peptidase_M13_N"/>
    <property type="match status" value="1"/>
</dbReference>
<evidence type="ECO:0000259" key="15">
    <source>
        <dbReference type="Pfam" id="PF05649"/>
    </source>
</evidence>
<keyword evidence="10" id="KW-1015">Disulfide bond</keyword>
<organism evidence="16 17">
    <name type="scientific">Cephus cinctus</name>
    <name type="common">Wheat stem sawfly</name>
    <dbReference type="NCBI Taxonomy" id="211228"/>
    <lineage>
        <taxon>Eukaryota</taxon>
        <taxon>Metazoa</taxon>
        <taxon>Ecdysozoa</taxon>
        <taxon>Arthropoda</taxon>
        <taxon>Hexapoda</taxon>
        <taxon>Insecta</taxon>
        <taxon>Pterygota</taxon>
        <taxon>Neoptera</taxon>
        <taxon>Endopterygota</taxon>
        <taxon>Hymenoptera</taxon>
        <taxon>Cephoidea</taxon>
        <taxon>Cephidae</taxon>
        <taxon>Cephus</taxon>
    </lineage>
</organism>
<keyword evidence="7" id="KW-0862">Zinc</keyword>
<comment type="similarity">
    <text evidence="3">Belongs to the peptidase M13 family.</text>
</comment>
<dbReference type="InterPro" id="IPR000718">
    <property type="entry name" value="Peptidase_M13"/>
</dbReference>
<evidence type="ECO:0000256" key="9">
    <source>
        <dbReference type="ARBA" id="ARBA00023049"/>
    </source>
</evidence>
<evidence type="ECO:0000256" key="5">
    <source>
        <dbReference type="ARBA" id="ARBA00022723"/>
    </source>
</evidence>
<dbReference type="GO" id="GO:0016485">
    <property type="term" value="P:protein processing"/>
    <property type="evidence" value="ECO:0007669"/>
    <property type="project" value="TreeGrafter"/>
</dbReference>
<evidence type="ECO:0000256" key="13">
    <source>
        <dbReference type="SAM" id="Phobius"/>
    </source>
</evidence>
<gene>
    <name evidence="17" type="primary">LOC107268637</name>
</gene>
<dbReference type="PRINTS" id="PR00786">
    <property type="entry name" value="NEPRILYSIN"/>
</dbReference>
<dbReference type="GO" id="GO:0005886">
    <property type="term" value="C:plasma membrane"/>
    <property type="evidence" value="ECO:0007669"/>
    <property type="project" value="UniProtKB-SubCell"/>
</dbReference>
<keyword evidence="4" id="KW-0645">Protease</keyword>
<dbReference type="InterPro" id="IPR042089">
    <property type="entry name" value="Peptidase_M13_dom_2"/>
</dbReference>
<keyword evidence="13" id="KW-1133">Transmembrane helix</keyword>
<evidence type="ECO:0000313" key="16">
    <source>
        <dbReference type="Proteomes" id="UP000694920"/>
    </source>
</evidence>
<keyword evidence="13" id="KW-0472">Membrane</keyword>
<evidence type="ECO:0000256" key="1">
    <source>
        <dbReference type="ARBA" id="ARBA00001947"/>
    </source>
</evidence>
<dbReference type="GO" id="GO:0004222">
    <property type="term" value="F:metalloendopeptidase activity"/>
    <property type="evidence" value="ECO:0007669"/>
    <property type="project" value="InterPro"/>
</dbReference>
<feature type="compositionally biased region" description="Basic and acidic residues" evidence="12">
    <location>
        <begin position="284"/>
        <end position="293"/>
    </location>
</feature>
<dbReference type="CDD" id="cd08662">
    <property type="entry name" value="M13"/>
    <property type="match status" value="1"/>
</dbReference>
<feature type="region of interest" description="Disordered" evidence="12">
    <location>
        <begin position="198"/>
        <end position="234"/>
    </location>
</feature>
<accession>A0AAJ7BXY4</accession>
<evidence type="ECO:0000256" key="11">
    <source>
        <dbReference type="ARBA" id="ARBA00023180"/>
    </source>
</evidence>
<dbReference type="Proteomes" id="UP000694920">
    <property type="component" value="Unplaced"/>
</dbReference>
<comment type="cofactor">
    <cofactor evidence="1">
        <name>Zn(2+)</name>
        <dbReference type="ChEBI" id="CHEBI:29105"/>
    </cofactor>
</comment>
<name>A0AAJ7BXY4_CEPCN</name>
<keyword evidence="6" id="KW-0378">Hydrolase</keyword>
<keyword evidence="8" id="KW-0735">Signal-anchor</keyword>
<feature type="domain" description="Peptidase M13 C-terminal" evidence="14">
    <location>
        <begin position="808"/>
        <end position="1013"/>
    </location>
</feature>
<feature type="transmembrane region" description="Helical" evidence="13">
    <location>
        <begin position="51"/>
        <end position="69"/>
    </location>
</feature>
<dbReference type="PANTHER" id="PTHR11733">
    <property type="entry name" value="ZINC METALLOPROTEASE FAMILY M13 NEPRILYSIN-RELATED"/>
    <property type="match status" value="1"/>
</dbReference>
<evidence type="ECO:0000256" key="3">
    <source>
        <dbReference type="ARBA" id="ARBA00007357"/>
    </source>
</evidence>